<dbReference type="InterPro" id="IPR052704">
    <property type="entry name" value="ECF_Sigma-70_Domain"/>
</dbReference>
<dbReference type="InterPro" id="IPR013324">
    <property type="entry name" value="RNA_pol_sigma_r3/r4-like"/>
</dbReference>
<dbReference type="InterPro" id="IPR013325">
    <property type="entry name" value="RNA_pol_sigma_r2"/>
</dbReference>
<evidence type="ECO:0000256" key="1">
    <source>
        <dbReference type="ARBA" id="ARBA00011344"/>
    </source>
</evidence>
<dbReference type="OrthoDB" id="3211555at2"/>
<dbReference type="Gene3D" id="1.10.1740.10">
    <property type="match status" value="1"/>
</dbReference>
<evidence type="ECO:0000259" key="4">
    <source>
        <dbReference type="Pfam" id="PF12680"/>
    </source>
</evidence>
<feature type="domain" description="RNA polymerase sigma factor 70 region 4 type 2" evidence="3">
    <location>
        <begin position="104"/>
        <end position="155"/>
    </location>
</feature>
<dbReference type="Proteomes" id="UP000076023">
    <property type="component" value="Unassembled WGS sequence"/>
</dbReference>
<dbReference type="InParanoid" id="A0A146G1F0"/>
<dbReference type="GO" id="GO:0003677">
    <property type="term" value="F:DNA binding"/>
    <property type="evidence" value="ECO:0007669"/>
    <property type="project" value="InterPro"/>
</dbReference>
<dbReference type="Pfam" id="PF08281">
    <property type="entry name" value="Sigma70_r4_2"/>
    <property type="match status" value="1"/>
</dbReference>
<feature type="domain" description="RNA polymerase sigma-70 region 2" evidence="2">
    <location>
        <begin position="7"/>
        <end position="70"/>
    </location>
</feature>
<dbReference type="InterPro" id="IPR013249">
    <property type="entry name" value="RNA_pol_sigma70_r4_t2"/>
</dbReference>
<evidence type="ECO:0000259" key="3">
    <source>
        <dbReference type="Pfam" id="PF08281"/>
    </source>
</evidence>
<protein>
    <submittedName>
        <fullName evidence="5">RNA polymerase sigma-70 factor, ECF subfamily</fullName>
    </submittedName>
</protein>
<feature type="domain" description="SnoaL-like" evidence="4">
    <location>
        <begin position="175"/>
        <end position="254"/>
    </location>
</feature>
<organism evidence="5 6">
    <name type="scientific">Terrimicrobium sacchariphilum</name>
    <dbReference type="NCBI Taxonomy" id="690879"/>
    <lineage>
        <taxon>Bacteria</taxon>
        <taxon>Pseudomonadati</taxon>
        <taxon>Verrucomicrobiota</taxon>
        <taxon>Terrimicrobiia</taxon>
        <taxon>Terrimicrobiales</taxon>
        <taxon>Terrimicrobiaceae</taxon>
        <taxon>Terrimicrobium</taxon>
    </lineage>
</organism>
<dbReference type="InterPro" id="IPR007627">
    <property type="entry name" value="RNA_pol_sigma70_r2"/>
</dbReference>
<dbReference type="InterPro" id="IPR014284">
    <property type="entry name" value="RNA_pol_sigma-70_dom"/>
</dbReference>
<keyword evidence="6" id="KW-1185">Reference proteome</keyword>
<dbReference type="RefSeq" id="WP_075077565.1">
    <property type="nucleotide sequence ID" value="NZ_BDCO01000002.1"/>
</dbReference>
<comment type="subunit">
    <text evidence="1">Interacts transiently with the RNA polymerase catalytic core formed by RpoA, RpoB, RpoC and RpoZ (2 alpha, 1 beta, 1 beta' and 1 omega subunit) to form the RNA polymerase holoenzyme that can initiate transcription.</text>
</comment>
<dbReference type="STRING" id="690879.TSACC_273"/>
<dbReference type="NCBIfam" id="TIGR02937">
    <property type="entry name" value="sigma70-ECF"/>
    <property type="match status" value="1"/>
</dbReference>
<dbReference type="InterPro" id="IPR032710">
    <property type="entry name" value="NTF2-like_dom_sf"/>
</dbReference>
<dbReference type="Gene3D" id="1.10.10.10">
    <property type="entry name" value="Winged helix-like DNA-binding domain superfamily/Winged helix DNA-binding domain"/>
    <property type="match status" value="1"/>
</dbReference>
<comment type="caution">
    <text evidence="5">The sequence shown here is derived from an EMBL/GenBank/DDBJ whole genome shotgun (WGS) entry which is preliminary data.</text>
</comment>
<proteinExistence type="predicted"/>
<accession>A0A146G1F0</accession>
<evidence type="ECO:0000259" key="2">
    <source>
        <dbReference type="Pfam" id="PF04542"/>
    </source>
</evidence>
<dbReference type="InterPro" id="IPR037401">
    <property type="entry name" value="SnoaL-like"/>
</dbReference>
<dbReference type="NCBIfam" id="NF007214">
    <property type="entry name" value="PRK09636.1"/>
    <property type="match status" value="1"/>
</dbReference>
<evidence type="ECO:0000313" key="6">
    <source>
        <dbReference type="Proteomes" id="UP000076023"/>
    </source>
</evidence>
<dbReference type="GO" id="GO:0006352">
    <property type="term" value="P:DNA-templated transcription initiation"/>
    <property type="evidence" value="ECO:0007669"/>
    <property type="project" value="InterPro"/>
</dbReference>
<reference evidence="6" key="1">
    <citation type="journal article" date="2017" name="Genome Announc.">
        <title>Draft Genome Sequence of Terrimicrobium sacchariphilum NM-5T, a Facultative Anaerobic Soil Bacterium of the Class Spartobacteria.</title>
        <authorList>
            <person name="Qiu Y.L."/>
            <person name="Tourlousse D.M."/>
            <person name="Matsuura N."/>
            <person name="Ohashi A."/>
            <person name="Sekiguchi Y."/>
        </authorList>
    </citation>
    <scope>NUCLEOTIDE SEQUENCE [LARGE SCALE GENOMIC DNA]</scope>
    <source>
        <strain evidence="6">NM-5</strain>
    </source>
</reference>
<dbReference type="EMBL" id="BDCO01000002">
    <property type="protein sequence ID" value="GAT31679.1"/>
    <property type="molecule type" value="Genomic_DNA"/>
</dbReference>
<dbReference type="SUPFAM" id="SSF88659">
    <property type="entry name" value="Sigma3 and sigma4 domains of RNA polymerase sigma factors"/>
    <property type="match status" value="1"/>
</dbReference>
<dbReference type="AlphaFoldDB" id="A0A146G1F0"/>
<dbReference type="SUPFAM" id="SSF54427">
    <property type="entry name" value="NTF2-like"/>
    <property type="match status" value="1"/>
</dbReference>
<evidence type="ECO:0000313" key="5">
    <source>
        <dbReference type="EMBL" id="GAT31679.1"/>
    </source>
</evidence>
<dbReference type="InterPro" id="IPR036388">
    <property type="entry name" value="WH-like_DNA-bd_sf"/>
</dbReference>
<dbReference type="Pfam" id="PF12680">
    <property type="entry name" value="SnoaL_2"/>
    <property type="match status" value="1"/>
</dbReference>
<dbReference type="Gene3D" id="3.10.450.50">
    <property type="match status" value="1"/>
</dbReference>
<dbReference type="GO" id="GO:0016987">
    <property type="term" value="F:sigma factor activity"/>
    <property type="evidence" value="ECO:0007669"/>
    <property type="project" value="InterPro"/>
</dbReference>
<dbReference type="PANTHER" id="PTHR30173:SF36">
    <property type="entry name" value="ECF RNA POLYMERASE SIGMA FACTOR SIGJ"/>
    <property type="match status" value="1"/>
</dbReference>
<name>A0A146G1F0_TERSA</name>
<dbReference type="SUPFAM" id="SSF88946">
    <property type="entry name" value="Sigma2 domain of RNA polymerase sigma factors"/>
    <property type="match status" value="1"/>
</dbReference>
<dbReference type="Pfam" id="PF04542">
    <property type="entry name" value="Sigma70_r2"/>
    <property type="match status" value="1"/>
</dbReference>
<gene>
    <name evidence="5" type="ORF">TSACC_273</name>
</gene>
<dbReference type="PANTHER" id="PTHR30173">
    <property type="entry name" value="SIGMA 19 FACTOR"/>
    <property type="match status" value="1"/>
</dbReference>
<sequence>MSIAHDFEEHRRMLEGLAYRMTGELAEAQDIVQETWLRWHRAESDTIREPRSWLTAVCTRLAIDRSKSARVRRETYVGEWLPEPLVEEPGPDDRLQIEDSVSIALMLALEKLSPAERAAFILHETFGYRMDEVAAILDKSEEACRKLASRARTALRVEKPRFHARPEEHRRLLAGFLAAARSGAVEALEALLAESVELHSDGGGRVTTAPGILKGPAEVAAFLAGVWARARAEGLEFEVEERWFNGGPGAVVFAGGQPVAALRLEVEPGAIHRIYALRNPDKLVSFHRD</sequence>